<evidence type="ECO:0000256" key="1">
    <source>
        <dbReference type="SAM" id="Coils"/>
    </source>
</evidence>
<evidence type="ECO:0008006" key="5">
    <source>
        <dbReference type="Google" id="ProtNLM"/>
    </source>
</evidence>
<organism evidence="3 4">
    <name type="scientific">Salinimicrobium gaetbulicola</name>
    <dbReference type="NCBI Taxonomy" id="999702"/>
    <lineage>
        <taxon>Bacteria</taxon>
        <taxon>Pseudomonadati</taxon>
        <taxon>Bacteroidota</taxon>
        <taxon>Flavobacteriia</taxon>
        <taxon>Flavobacteriales</taxon>
        <taxon>Flavobacteriaceae</taxon>
        <taxon>Salinimicrobium</taxon>
    </lineage>
</organism>
<accession>A0ABW3IBD8</accession>
<feature type="signal peptide" evidence="2">
    <location>
        <begin position="1"/>
        <end position="25"/>
    </location>
</feature>
<gene>
    <name evidence="3" type="ORF">ACFQ1G_00670</name>
</gene>
<evidence type="ECO:0000256" key="2">
    <source>
        <dbReference type="SAM" id="SignalP"/>
    </source>
</evidence>
<dbReference type="PROSITE" id="PS51257">
    <property type="entry name" value="PROKAR_LIPOPROTEIN"/>
    <property type="match status" value="1"/>
</dbReference>
<keyword evidence="4" id="KW-1185">Reference proteome</keyword>
<proteinExistence type="predicted"/>
<comment type="caution">
    <text evidence="3">The sequence shown here is derived from an EMBL/GenBank/DDBJ whole genome shotgun (WGS) entry which is preliminary data.</text>
</comment>
<dbReference type="EMBL" id="JBHTJP010000002">
    <property type="protein sequence ID" value="MFD0975291.1"/>
    <property type="molecule type" value="Genomic_DNA"/>
</dbReference>
<evidence type="ECO:0000313" key="4">
    <source>
        <dbReference type="Proteomes" id="UP001597100"/>
    </source>
</evidence>
<dbReference type="Proteomes" id="UP001597100">
    <property type="component" value="Unassembled WGS sequence"/>
</dbReference>
<sequence length="160" mass="18372">MRTFMMNRPISKIALLLILTTLVFSSCKDNEREMAETEMELDSLSRELALYKKTSDSLQALIEKGDMAGDYNVYYGKKFDSIEDPEAFIIEALKKKPELIPLKPKVGGKMAFRKVKVLTEEWVLGIYDDGHIEGKSIYSYHMQPDGKLKFTHITSREPEN</sequence>
<protein>
    <recommendedName>
        <fullName evidence="5">NTF2 fold immunity protein of polymorphic toxin system component</fullName>
    </recommendedName>
</protein>
<dbReference type="RefSeq" id="WP_380736301.1">
    <property type="nucleotide sequence ID" value="NZ_JBHTJP010000002.1"/>
</dbReference>
<name>A0ABW3IBD8_9FLAO</name>
<keyword evidence="2" id="KW-0732">Signal</keyword>
<reference evidence="4" key="1">
    <citation type="journal article" date="2019" name="Int. J. Syst. Evol. Microbiol.">
        <title>The Global Catalogue of Microorganisms (GCM) 10K type strain sequencing project: providing services to taxonomists for standard genome sequencing and annotation.</title>
        <authorList>
            <consortium name="The Broad Institute Genomics Platform"/>
            <consortium name="The Broad Institute Genome Sequencing Center for Infectious Disease"/>
            <person name="Wu L."/>
            <person name="Ma J."/>
        </authorList>
    </citation>
    <scope>NUCLEOTIDE SEQUENCE [LARGE SCALE GENOMIC DNA]</scope>
    <source>
        <strain evidence="4">CCUG 60898</strain>
    </source>
</reference>
<feature type="chain" id="PRO_5045497303" description="NTF2 fold immunity protein of polymorphic toxin system component" evidence="2">
    <location>
        <begin position="26"/>
        <end position="160"/>
    </location>
</feature>
<feature type="coiled-coil region" evidence="1">
    <location>
        <begin position="27"/>
        <end position="61"/>
    </location>
</feature>
<keyword evidence="1" id="KW-0175">Coiled coil</keyword>
<evidence type="ECO:0000313" key="3">
    <source>
        <dbReference type="EMBL" id="MFD0975291.1"/>
    </source>
</evidence>